<evidence type="ECO:0000313" key="3">
    <source>
        <dbReference type="Proteomes" id="UP000501879"/>
    </source>
</evidence>
<sequence>MMLPPGTGLLGLIAIGIFNRRAIPIALITLFVSGALAAKAPQYYAYFTPLIYSAIALYALRQEERVIERVIGLLLGLSIIWGSDNAAIADALRNISITLITPFFKAVYDVLGLLGFGVALTSLLAWSLLSPRLMALEEPLLAMGYVVLGFTLLSGIVNGVPDYLRLALAIALLNQFSRALRGNLEALGEVAPVLFLLGELIPATQLTALGAVVAIIELALGILNRKHLAGSAMWATAITLV</sequence>
<keyword evidence="1" id="KW-1133">Transmembrane helix</keyword>
<keyword evidence="2" id="KW-0167">Capsid protein</keyword>
<accession>A0A6M3VY50</accession>
<keyword evidence="1" id="KW-0812">Transmembrane</keyword>
<proteinExistence type="predicted"/>
<organism evidence="2 3">
    <name type="scientific">Pyrobaculum spherical virus 2</name>
    <dbReference type="NCBI Taxonomy" id="2730632"/>
    <lineage>
        <taxon>Viruses</taxon>
        <taxon>Viruses incertae sedis</taxon>
        <taxon>Globuloviridae</taxon>
        <taxon>Alphaglobulovirus</taxon>
        <taxon>Alphaglobulovirus pozzuoliense</taxon>
    </lineage>
</organism>
<keyword evidence="3" id="KW-1185">Reference proteome</keyword>
<dbReference type="EMBL" id="MN876845">
    <property type="protein sequence ID" value="QJF12426.1"/>
    <property type="molecule type" value="Genomic_DNA"/>
</dbReference>
<keyword evidence="2" id="KW-0946">Virion</keyword>
<evidence type="ECO:0000313" key="2">
    <source>
        <dbReference type="EMBL" id="QJF12426.1"/>
    </source>
</evidence>
<feature type="transmembrane region" description="Helical" evidence="1">
    <location>
        <begin position="43"/>
        <end position="60"/>
    </location>
</feature>
<feature type="transmembrane region" description="Helical" evidence="1">
    <location>
        <begin position="12"/>
        <end position="37"/>
    </location>
</feature>
<feature type="transmembrane region" description="Helical" evidence="1">
    <location>
        <begin position="200"/>
        <end position="223"/>
    </location>
</feature>
<name>A0A6M3VY50_9VIRU</name>
<evidence type="ECO:0000256" key="1">
    <source>
        <dbReference type="SAM" id="Phobius"/>
    </source>
</evidence>
<dbReference type="GO" id="GO:0019028">
    <property type="term" value="C:viral capsid"/>
    <property type="evidence" value="ECO:0007669"/>
    <property type="project" value="UniProtKB-KW"/>
</dbReference>
<dbReference type="Proteomes" id="UP000501879">
    <property type="component" value="Segment"/>
</dbReference>
<protein>
    <submittedName>
        <fullName evidence="2">Virus coat protein VP2</fullName>
    </submittedName>
</protein>
<keyword evidence="1" id="KW-0472">Membrane</keyword>
<reference evidence="2 3" key="1">
    <citation type="journal article" date="2020" name="ISME J.">
        <title>New virus isolates from Italian hydrothermal environments underscore the biogeographic pattern in archaeal virus communities.</title>
        <authorList>
            <person name="Baquero D.P."/>
            <person name="Contursi P."/>
            <person name="Piochi M."/>
            <person name="Bartolucci S."/>
            <person name="Liu Y."/>
            <person name="Cvirkaite-Krupovic V."/>
            <person name="Prangishvili D."/>
            <person name="Krupovic M."/>
        </authorList>
    </citation>
    <scope>NUCLEOTIDE SEQUENCE [LARGE SCALE GENOMIC DNA]</scope>
    <source>
        <strain evidence="2">10</strain>
    </source>
</reference>
<feature type="transmembrane region" description="Helical" evidence="1">
    <location>
        <begin position="67"/>
        <end position="83"/>
    </location>
</feature>
<feature type="transmembrane region" description="Helical" evidence="1">
    <location>
        <begin position="140"/>
        <end position="160"/>
    </location>
</feature>
<feature type="transmembrane region" description="Helical" evidence="1">
    <location>
        <begin position="103"/>
        <end position="128"/>
    </location>
</feature>
<gene>
    <name evidence="2" type="ORF">PSV2_gp14</name>
</gene>